<dbReference type="Pfam" id="PF00378">
    <property type="entry name" value="ECH_1"/>
    <property type="match status" value="1"/>
</dbReference>
<dbReference type="CDD" id="cd06558">
    <property type="entry name" value="crotonase-like"/>
    <property type="match status" value="1"/>
</dbReference>
<dbReference type="OrthoDB" id="5389341at2"/>
<dbReference type="RefSeq" id="WP_093256274.1">
    <property type="nucleotide sequence ID" value="NZ_FNQM01000028.1"/>
</dbReference>
<dbReference type="Gene3D" id="1.10.1040.50">
    <property type="match status" value="1"/>
</dbReference>
<dbReference type="InterPro" id="IPR029045">
    <property type="entry name" value="ClpP/crotonase-like_dom_sf"/>
</dbReference>
<name>A0A1H4FT00_9RHOB</name>
<dbReference type="GO" id="GO:0003857">
    <property type="term" value="F:(3S)-3-hydroxyacyl-CoA dehydrogenase (NAD+) activity"/>
    <property type="evidence" value="ECO:0007669"/>
    <property type="project" value="UniProtKB-EC"/>
</dbReference>
<evidence type="ECO:0000256" key="5">
    <source>
        <dbReference type="ARBA" id="ARBA00023027"/>
    </source>
</evidence>
<evidence type="ECO:0000256" key="7">
    <source>
        <dbReference type="ARBA" id="ARBA00049556"/>
    </source>
</evidence>
<keyword evidence="4" id="KW-0560">Oxidoreductase</keyword>
<keyword evidence="3" id="KW-0442">Lipid degradation</keyword>
<dbReference type="UniPathway" id="UPA00659"/>
<comment type="catalytic activity">
    <reaction evidence="7">
        <text>a (3S)-3-hydroxyacyl-CoA + NAD(+) = a 3-oxoacyl-CoA + NADH + H(+)</text>
        <dbReference type="Rhea" id="RHEA:22432"/>
        <dbReference type="ChEBI" id="CHEBI:15378"/>
        <dbReference type="ChEBI" id="CHEBI:57318"/>
        <dbReference type="ChEBI" id="CHEBI:57540"/>
        <dbReference type="ChEBI" id="CHEBI:57945"/>
        <dbReference type="ChEBI" id="CHEBI:90726"/>
        <dbReference type="EC" id="1.1.1.35"/>
    </reaction>
</comment>
<evidence type="ECO:0000259" key="9">
    <source>
        <dbReference type="Pfam" id="PF02737"/>
    </source>
</evidence>
<dbReference type="GO" id="GO:0006635">
    <property type="term" value="P:fatty acid beta-oxidation"/>
    <property type="evidence" value="ECO:0007669"/>
    <property type="project" value="UniProtKB-UniPathway"/>
</dbReference>
<evidence type="ECO:0000256" key="2">
    <source>
        <dbReference type="ARBA" id="ARBA00022832"/>
    </source>
</evidence>
<dbReference type="Proteomes" id="UP000198703">
    <property type="component" value="Unassembled WGS sequence"/>
</dbReference>
<evidence type="ECO:0000256" key="6">
    <source>
        <dbReference type="ARBA" id="ARBA00023098"/>
    </source>
</evidence>
<dbReference type="EMBL" id="FNQM01000028">
    <property type="protein sequence ID" value="SEB00479.1"/>
    <property type="molecule type" value="Genomic_DNA"/>
</dbReference>
<sequence length="770" mass="81803">MSEIRKVGVIGAGVMGAGIAAHVANAGTPAVLLDIVPADARDRSVIAKNALAKLEKARPAAFMTRSAARLVTPGNIEDDLGLLTDCDWIVEAVIERLDIKHAVYAKIDAHRKPGAIVSSNTSTIPVAMLTDGMGDAFAADFVVTHFFNPPRYMPLMELVTGPTTRPEVVEAITAFCDRRLGKGVVRCNDRPGFIGNRLGVFWGLTAVGAAFDLGLTVEEADAVMGSPVGIPKTGVFGMTDLVGLDLMPLVAKSLGDALEEDDPFQRLVRPLPLMKRMIAEGYTGRKGKGGFYRIDRAAGRRKEAIDLATGEYRPSVKPDIPVLMAARGDLRALLDDDSKFGRYAWRVLSDTLAYAATLVGDAAESVEAIDEAMRLGYNWRHGPFQLIDRIGVAALVERLQAEGRAAPALLLEADGRSFYRVEGGARQVLRCGDYAALPRPKDVLLLADVKLASKPVFTAEAASLWDIGDGVACFEITTPMNAIDRDVLASLDASLDRTGRDFRALVLYSDEPHFSVGANLRGMASALDDPAAVGEVVAYGQHVLTRMRDTSFPVVAGVAGMALGGGCEVVLHANAAQAHAECYMGLVEVGVGLVPAWGGCSEMLRRLGAARGMPRGPMPAAMKAFETISTAKVSSSAAEAMEMGFLRPTDGVTMNRNRLLADVKAKALALVADFAPVEPASYHLPGLSGETLMVSAAEGMARMGLASAHDVTICGKLAHILSGGGADPIELSDERRVMALEKTAFVALLQAPKTRERIAHMIETGKPLRN</sequence>
<dbReference type="SUPFAM" id="SSF51735">
    <property type="entry name" value="NAD(P)-binding Rossmann-fold domains"/>
    <property type="match status" value="1"/>
</dbReference>
<keyword evidence="2" id="KW-0276">Fatty acid metabolism</keyword>
<dbReference type="InterPro" id="IPR006176">
    <property type="entry name" value="3-OHacyl-CoA_DH_NAD-bd"/>
</dbReference>
<dbReference type="GO" id="GO:0070403">
    <property type="term" value="F:NAD+ binding"/>
    <property type="evidence" value="ECO:0007669"/>
    <property type="project" value="InterPro"/>
</dbReference>
<keyword evidence="5" id="KW-0520">NAD</keyword>
<dbReference type="STRING" id="89524.SAMN05444370_12810"/>
<dbReference type="InterPro" id="IPR036291">
    <property type="entry name" value="NAD(P)-bd_dom_sf"/>
</dbReference>
<feature type="domain" description="3-hydroxyacyl-CoA dehydrogenase NAD binding" evidence="9">
    <location>
        <begin position="6"/>
        <end position="189"/>
    </location>
</feature>
<dbReference type="SUPFAM" id="SSF52096">
    <property type="entry name" value="ClpP/crotonase"/>
    <property type="match status" value="1"/>
</dbReference>
<feature type="domain" description="3-hydroxyacyl-CoA dehydrogenase C-terminal" evidence="8">
    <location>
        <begin position="344"/>
        <end position="396"/>
    </location>
</feature>
<evidence type="ECO:0000313" key="10">
    <source>
        <dbReference type="EMBL" id="SEB00479.1"/>
    </source>
</evidence>
<evidence type="ECO:0000256" key="3">
    <source>
        <dbReference type="ARBA" id="ARBA00022963"/>
    </source>
</evidence>
<accession>A0A1H4FT00</accession>
<evidence type="ECO:0000256" key="4">
    <source>
        <dbReference type="ARBA" id="ARBA00023002"/>
    </source>
</evidence>
<dbReference type="InterPro" id="IPR001753">
    <property type="entry name" value="Enoyl-CoA_hydra/iso"/>
</dbReference>
<dbReference type="InterPro" id="IPR008927">
    <property type="entry name" value="6-PGluconate_DH-like_C_sf"/>
</dbReference>
<gene>
    <name evidence="10" type="ORF">SAMN05444370_12810</name>
</gene>
<organism evidence="10 11">
    <name type="scientific">Rubrimonas cliftonensis</name>
    <dbReference type="NCBI Taxonomy" id="89524"/>
    <lineage>
        <taxon>Bacteria</taxon>
        <taxon>Pseudomonadati</taxon>
        <taxon>Pseudomonadota</taxon>
        <taxon>Alphaproteobacteria</taxon>
        <taxon>Rhodobacterales</taxon>
        <taxon>Paracoccaceae</taxon>
        <taxon>Rubrimonas</taxon>
    </lineage>
</organism>
<proteinExistence type="predicted"/>
<keyword evidence="11" id="KW-1185">Reference proteome</keyword>
<dbReference type="PANTHER" id="PTHR48075">
    <property type="entry name" value="3-HYDROXYACYL-COA DEHYDROGENASE FAMILY PROTEIN"/>
    <property type="match status" value="1"/>
</dbReference>
<dbReference type="SUPFAM" id="SSF48179">
    <property type="entry name" value="6-phosphogluconate dehydrogenase C-terminal domain-like"/>
    <property type="match status" value="2"/>
</dbReference>
<comment type="pathway">
    <text evidence="1">Lipid metabolism; fatty acid beta-oxidation.</text>
</comment>
<dbReference type="AlphaFoldDB" id="A0A1H4FT00"/>
<dbReference type="InterPro" id="IPR006108">
    <property type="entry name" value="3HC_DH_C"/>
</dbReference>
<dbReference type="Pfam" id="PF02737">
    <property type="entry name" value="3HCDH_N"/>
    <property type="match status" value="1"/>
</dbReference>
<feature type="domain" description="3-hydroxyacyl-CoA dehydrogenase C-terminal" evidence="8">
    <location>
        <begin position="192"/>
        <end position="293"/>
    </location>
</feature>
<dbReference type="Gene3D" id="3.90.226.10">
    <property type="entry name" value="2-enoyl-CoA Hydratase, Chain A, domain 1"/>
    <property type="match status" value="1"/>
</dbReference>
<evidence type="ECO:0000259" key="8">
    <source>
        <dbReference type="Pfam" id="PF00725"/>
    </source>
</evidence>
<dbReference type="PANTHER" id="PTHR48075:SF7">
    <property type="entry name" value="3-HYDROXYACYL-COA DEHYDROGENASE-RELATED"/>
    <property type="match status" value="1"/>
</dbReference>
<protein>
    <submittedName>
        <fullName evidence="10">3-hydroxyacyl-CoA dehydrogenase</fullName>
    </submittedName>
</protein>
<reference evidence="10 11" key="1">
    <citation type="submission" date="2016-10" db="EMBL/GenBank/DDBJ databases">
        <authorList>
            <person name="de Groot N.N."/>
        </authorList>
    </citation>
    <scope>NUCLEOTIDE SEQUENCE [LARGE SCALE GENOMIC DNA]</scope>
    <source>
        <strain evidence="10 11">DSM 15345</strain>
    </source>
</reference>
<dbReference type="Gene3D" id="3.40.50.720">
    <property type="entry name" value="NAD(P)-binding Rossmann-like Domain"/>
    <property type="match status" value="1"/>
</dbReference>
<keyword evidence="6" id="KW-0443">Lipid metabolism</keyword>
<evidence type="ECO:0000256" key="1">
    <source>
        <dbReference type="ARBA" id="ARBA00005005"/>
    </source>
</evidence>
<evidence type="ECO:0000313" key="11">
    <source>
        <dbReference type="Proteomes" id="UP000198703"/>
    </source>
</evidence>
<dbReference type="Pfam" id="PF00725">
    <property type="entry name" value="3HCDH"/>
    <property type="match status" value="2"/>
</dbReference>